<name>A0A2A5T2F7_9GAMM</name>
<proteinExistence type="predicted"/>
<sequence length="42" mass="4923">MEIEFPARQYVIETLWANYPDDFYAILAMVIKIKSQKKATEG</sequence>
<comment type="caution">
    <text evidence="1">The sequence shown here is derived from an EMBL/GenBank/DDBJ whole genome shotgun (WGS) entry which is preliminary data.</text>
</comment>
<dbReference type="AlphaFoldDB" id="A0A2A5T2F7"/>
<keyword evidence="2" id="KW-1185">Reference proteome</keyword>
<evidence type="ECO:0000313" key="1">
    <source>
        <dbReference type="EMBL" id="PCS22355.1"/>
    </source>
</evidence>
<protein>
    <submittedName>
        <fullName evidence="1">Uncharacterized protein</fullName>
    </submittedName>
</protein>
<dbReference type="EMBL" id="NBYY01000022">
    <property type="protein sequence ID" value="PCS22355.1"/>
    <property type="molecule type" value="Genomic_DNA"/>
</dbReference>
<accession>A0A2A5T2F7</accession>
<reference evidence="2" key="1">
    <citation type="submission" date="2017-04" db="EMBL/GenBank/DDBJ databases">
        <title>Genome evolution of the luminous symbionts of deep sea anglerfish.</title>
        <authorList>
            <person name="Hendry T.A."/>
        </authorList>
    </citation>
    <scope>NUCLEOTIDE SEQUENCE [LARGE SCALE GENOMIC DNA]</scope>
</reference>
<evidence type="ECO:0000313" key="2">
    <source>
        <dbReference type="Proteomes" id="UP000219020"/>
    </source>
</evidence>
<gene>
    <name evidence="1" type="ORF">BTN49_2084</name>
</gene>
<organism evidence="1 2">
    <name type="scientific">Candidatus Enterovibrio escicola</name>
    <dbReference type="NCBI Taxonomy" id="1927127"/>
    <lineage>
        <taxon>Bacteria</taxon>
        <taxon>Pseudomonadati</taxon>
        <taxon>Pseudomonadota</taxon>
        <taxon>Gammaproteobacteria</taxon>
        <taxon>Vibrionales</taxon>
        <taxon>Vibrionaceae</taxon>
        <taxon>Enterovibrio</taxon>
    </lineage>
</organism>
<dbReference type="Proteomes" id="UP000219020">
    <property type="component" value="Unassembled WGS sequence"/>
</dbReference>